<dbReference type="GeneID" id="43582524"/>
<dbReference type="EMBL" id="CABVLU010000003">
    <property type="protein sequence ID" value="VVT53705.1"/>
    <property type="molecule type" value="Genomic_DNA"/>
</dbReference>
<sequence length="325" mass="37381">MDRELARLADQGLIWILSMDARDIKEVVVLKSGMLEKLNILCNDQSCQKNINQDEHAVVTEFFGGTQKNMENRDIYVLFREFLLSHGKALRYITRSHFIEFEQFFLENRDMDTPDEVELKQRLVNYKNHNGLCALWEHRNLLMSAGYLTLVLEATNTGTLDEAEKSFGESGSFRCAAVVSSSSEMNGIIVDDDTKLQSFKNQKYEKEQDPVFRLSLPNVGALLSTIRVTRKWILDTIMNRRRSSGDHNVTITPVAASSHNNFRQITQPMLFEKWTIKRKSTAFYYKFKGINLEYVLEEAYGGGWIEPFKTPAGVCWKYTGKTVSI</sequence>
<organism evidence="1 2">
    <name type="scientific">Magnusiomyces paraingens</name>
    <dbReference type="NCBI Taxonomy" id="2606893"/>
    <lineage>
        <taxon>Eukaryota</taxon>
        <taxon>Fungi</taxon>
        <taxon>Dikarya</taxon>
        <taxon>Ascomycota</taxon>
        <taxon>Saccharomycotina</taxon>
        <taxon>Dipodascomycetes</taxon>
        <taxon>Dipodascales</taxon>
        <taxon>Dipodascaceae</taxon>
        <taxon>Magnusiomyces</taxon>
    </lineage>
</organism>
<keyword evidence="2" id="KW-1185">Reference proteome</keyword>
<evidence type="ECO:0000313" key="2">
    <source>
        <dbReference type="Proteomes" id="UP000398389"/>
    </source>
</evidence>
<accession>A0A5E8BY64</accession>
<evidence type="ECO:0000313" key="1">
    <source>
        <dbReference type="EMBL" id="VVT53705.1"/>
    </source>
</evidence>
<dbReference type="Pfam" id="PF10494">
    <property type="entry name" value="Stk19"/>
    <property type="match status" value="1"/>
</dbReference>
<dbReference type="RefSeq" id="XP_031854315.1">
    <property type="nucleotide sequence ID" value="XM_031998424.1"/>
</dbReference>
<proteinExistence type="predicted"/>
<dbReference type="Proteomes" id="UP000398389">
    <property type="component" value="Unassembled WGS sequence"/>
</dbReference>
<reference evidence="1 2" key="1">
    <citation type="submission" date="2019-09" db="EMBL/GenBank/DDBJ databases">
        <authorList>
            <person name="Brejova B."/>
        </authorList>
    </citation>
    <scope>NUCLEOTIDE SEQUENCE [LARGE SCALE GENOMIC DNA]</scope>
</reference>
<name>A0A5E8BY64_9ASCO</name>
<dbReference type="InterPro" id="IPR018865">
    <property type="entry name" value="STK19-like"/>
</dbReference>
<gene>
    <name evidence="1" type="ORF">SAPINGB_P003708</name>
</gene>
<protein>
    <submittedName>
        <fullName evidence="1">Uncharacterized protein</fullName>
    </submittedName>
</protein>
<dbReference type="AlphaFoldDB" id="A0A5E8BY64"/>